<gene>
    <name evidence="5" type="ORF">CYMTET_34632</name>
</gene>
<protein>
    <recommendedName>
        <fullName evidence="4">AIG1-type G domain-containing protein</fullName>
    </recommendedName>
</protein>
<dbReference type="Proteomes" id="UP001190700">
    <property type="component" value="Unassembled WGS sequence"/>
</dbReference>
<feature type="region of interest" description="Disordered" evidence="3">
    <location>
        <begin position="77"/>
        <end position="126"/>
    </location>
</feature>
<dbReference type="Gene3D" id="3.40.50.300">
    <property type="entry name" value="P-loop containing nucleotide triphosphate hydrolases"/>
    <property type="match status" value="1"/>
</dbReference>
<feature type="domain" description="AIG1-type G" evidence="4">
    <location>
        <begin position="155"/>
        <end position="374"/>
    </location>
</feature>
<keyword evidence="1" id="KW-0547">Nucleotide-binding</keyword>
<dbReference type="SUPFAM" id="SSF52540">
    <property type="entry name" value="P-loop containing nucleoside triphosphate hydrolases"/>
    <property type="match status" value="1"/>
</dbReference>
<evidence type="ECO:0000313" key="5">
    <source>
        <dbReference type="EMBL" id="KAK3256220.1"/>
    </source>
</evidence>
<dbReference type="PANTHER" id="PTHR10903:SF149">
    <property type="entry name" value="TRANSLOCASE OF CHLOROPLAST 33, CHLOROPLASTIC"/>
    <property type="match status" value="1"/>
</dbReference>
<name>A0AAE0KQ02_9CHLO</name>
<comment type="caution">
    <text evidence="5">The sequence shown here is derived from an EMBL/GenBank/DDBJ whole genome shotgun (WGS) entry which is preliminary data.</text>
</comment>
<dbReference type="AlphaFoldDB" id="A0AAE0KQ02"/>
<dbReference type="InterPro" id="IPR045058">
    <property type="entry name" value="GIMA/IAN/Toc"/>
</dbReference>
<feature type="compositionally biased region" description="Pro residues" evidence="3">
    <location>
        <begin position="108"/>
        <end position="118"/>
    </location>
</feature>
<dbReference type="GO" id="GO:0005525">
    <property type="term" value="F:GTP binding"/>
    <property type="evidence" value="ECO:0007669"/>
    <property type="project" value="UniProtKB-KW"/>
</dbReference>
<dbReference type="Pfam" id="PF04548">
    <property type="entry name" value="AIG1"/>
    <property type="match status" value="1"/>
</dbReference>
<evidence type="ECO:0000256" key="3">
    <source>
        <dbReference type="SAM" id="MobiDB-lite"/>
    </source>
</evidence>
<dbReference type="PROSITE" id="PS51720">
    <property type="entry name" value="G_AIG1"/>
    <property type="match status" value="1"/>
</dbReference>
<organism evidence="5 6">
    <name type="scientific">Cymbomonas tetramitiformis</name>
    <dbReference type="NCBI Taxonomy" id="36881"/>
    <lineage>
        <taxon>Eukaryota</taxon>
        <taxon>Viridiplantae</taxon>
        <taxon>Chlorophyta</taxon>
        <taxon>Pyramimonadophyceae</taxon>
        <taxon>Pyramimonadales</taxon>
        <taxon>Pyramimonadaceae</taxon>
        <taxon>Cymbomonas</taxon>
    </lineage>
</organism>
<feature type="compositionally biased region" description="Acidic residues" evidence="3">
    <location>
        <begin position="8"/>
        <end position="42"/>
    </location>
</feature>
<reference evidence="5 6" key="1">
    <citation type="journal article" date="2015" name="Genome Biol. Evol.">
        <title>Comparative Genomics of a Bacterivorous Green Alga Reveals Evolutionary Causalities and Consequences of Phago-Mixotrophic Mode of Nutrition.</title>
        <authorList>
            <person name="Burns J.A."/>
            <person name="Paasch A."/>
            <person name="Narechania A."/>
            <person name="Kim E."/>
        </authorList>
    </citation>
    <scope>NUCLEOTIDE SEQUENCE [LARGE SCALE GENOMIC DNA]</scope>
    <source>
        <strain evidence="5 6">PLY_AMNH</strain>
    </source>
</reference>
<dbReference type="PANTHER" id="PTHR10903">
    <property type="entry name" value="GTPASE, IMAP FAMILY MEMBER-RELATED"/>
    <property type="match status" value="1"/>
</dbReference>
<proteinExistence type="predicted"/>
<dbReference type="InterPro" id="IPR006703">
    <property type="entry name" value="G_AIG1"/>
</dbReference>
<evidence type="ECO:0000313" key="6">
    <source>
        <dbReference type="Proteomes" id="UP001190700"/>
    </source>
</evidence>
<evidence type="ECO:0000256" key="1">
    <source>
        <dbReference type="ARBA" id="ARBA00022741"/>
    </source>
</evidence>
<sequence length="410" mass="44194">MEKTPADQVEDFEDGSEEFDEDEYDEDEEFTDDDGSEEDAELVEASQEVVAAALKSITKQEAPAAPQTEIPIAALSASASAPAAQDVAPEAKATPSVKPSKPELPALPAKPVPKPAPKPEVTDPNAWKGISVFPQATIASIQSSIGKLQKESQGKKDLTIMLLGKNGVGKSSTANSLFGEKVFNVSAFQSNAAVKPAMVSKSAAGFTLSVIDTPGLLDGDSVNEASLDMISEFLQDKTVDVVVYVDRLDGYRVTKIDQKIMEAITNLFGPALWSIGMFVLTHGQVAPPEGHTYSHFVEQRSSQLQAAARACEATETVPVVVVENGSRCATNKAGEKILPDETLWVSNLVTRLVDVAVQTSTPALEHDPFIQEADVYAKKKRWMIIPLFLLNAFIVRPLLTRQIKLDPDFN</sequence>
<keyword evidence="6" id="KW-1185">Reference proteome</keyword>
<keyword evidence="2" id="KW-0342">GTP-binding</keyword>
<dbReference type="EMBL" id="LGRX02021874">
    <property type="protein sequence ID" value="KAK3256220.1"/>
    <property type="molecule type" value="Genomic_DNA"/>
</dbReference>
<feature type="region of interest" description="Disordered" evidence="3">
    <location>
        <begin position="1"/>
        <end position="45"/>
    </location>
</feature>
<dbReference type="InterPro" id="IPR027417">
    <property type="entry name" value="P-loop_NTPase"/>
</dbReference>
<feature type="compositionally biased region" description="Low complexity" evidence="3">
    <location>
        <begin position="77"/>
        <end position="93"/>
    </location>
</feature>
<evidence type="ECO:0000256" key="2">
    <source>
        <dbReference type="ARBA" id="ARBA00023134"/>
    </source>
</evidence>
<accession>A0AAE0KQ02</accession>
<evidence type="ECO:0000259" key="4">
    <source>
        <dbReference type="PROSITE" id="PS51720"/>
    </source>
</evidence>